<dbReference type="EnsemblMetazoa" id="ACUA004023-RA">
    <property type="protein sequence ID" value="ACUA004023-PA"/>
    <property type="gene ID" value="ACUA004023"/>
</dbReference>
<evidence type="ECO:0000313" key="3">
    <source>
        <dbReference type="Proteomes" id="UP000075883"/>
    </source>
</evidence>
<sequence>MHGSQKGRKGCSVGVSSKPAPARTNTLSHTHTHTDTQSHPQKTTHVTKSRPFAANTITTAPPVNRPYRHQISIIDRISSSFPVAAGDAIESQTLAADRDQPQRYRIVRFRTPFESLFRSRSTASTAIAAAAAATVAASGNHLAGHRLGLLVRTRDY</sequence>
<name>A0A182LX29_9DIPT</name>
<accession>A0A182LX29</accession>
<dbReference type="Proteomes" id="UP000075883">
    <property type="component" value="Unassembled WGS sequence"/>
</dbReference>
<protein>
    <submittedName>
        <fullName evidence="2">Uncharacterized protein</fullName>
    </submittedName>
</protein>
<organism evidence="2 3">
    <name type="scientific">Anopheles culicifacies</name>
    <dbReference type="NCBI Taxonomy" id="139723"/>
    <lineage>
        <taxon>Eukaryota</taxon>
        <taxon>Metazoa</taxon>
        <taxon>Ecdysozoa</taxon>
        <taxon>Arthropoda</taxon>
        <taxon>Hexapoda</taxon>
        <taxon>Insecta</taxon>
        <taxon>Pterygota</taxon>
        <taxon>Neoptera</taxon>
        <taxon>Endopterygota</taxon>
        <taxon>Diptera</taxon>
        <taxon>Nematocera</taxon>
        <taxon>Culicoidea</taxon>
        <taxon>Culicidae</taxon>
        <taxon>Anophelinae</taxon>
        <taxon>Anopheles</taxon>
        <taxon>culicifacies species complex</taxon>
    </lineage>
</organism>
<feature type="compositionally biased region" description="Low complexity" evidence="1">
    <location>
        <begin position="24"/>
        <end position="39"/>
    </location>
</feature>
<evidence type="ECO:0000313" key="2">
    <source>
        <dbReference type="EnsemblMetazoa" id="ACUA004023-PA"/>
    </source>
</evidence>
<feature type="region of interest" description="Disordered" evidence="1">
    <location>
        <begin position="1"/>
        <end position="48"/>
    </location>
</feature>
<dbReference type="VEuPathDB" id="VectorBase:ACUA004023"/>
<evidence type="ECO:0000256" key="1">
    <source>
        <dbReference type="SAM" id="MobiDB-lite"/>
    </source>
</evidence>
<keyword evidence="3" id="KW-1185">Reference proteome</keyword>
<reference evidence="3" key="1">
    <citation type="submission" date="2013-09" db="EMBL/GenBank/DDBJ databases">
        <title>The Genome Sequence of Anopheles culicifacies species A.</title>
        <authorList>
            <consortium name="The Broad Institute Genomics Platform"/>
            <person name="Neafsey D.E."/>
            <person name="Besansky N."/>
            <person name="Howell P."/>
            <person name="Walton C."/>
            <person name="Young S.K."/>
            <person name="Zeng Q."/>
            <person name="Gargeya S."/>
            <person name="Fitzgerald M."/>
            <person name="Haas B."/>
            <person name="Abouelleil A."/>
            <person name="Allen A.W."/>
            <person name="Alvarado L."/>
            <person name="Arachchi H.M."/>
            <person name="Berlin A.M."/>
            <person name="Chapman S.B."/>
            <person name="Gainer-Dewar J."/>
            <person name="Goldberg J."/>
            <person name="Griggs A."/>
            <person name="Gujja S."/>
            <person name="Hansen M."/>
            <person name="Howarth C."/>
            <person name="Imamovic A."/>
            <person name="Ireland A."/>
            <person name="Larimer J."/>
            <person name="McCowan C."/>
            <person name="Murphy C."/>
            <person name="Pearson M."/>
            <person name="Poon T.W."/>
            <person name="Priest M."/>
            <person name="Roberts A."/>
            <person name="Saif S."/>
            <person name="Shea T."/>
            <person name="Sisk P."/>
            <person name="Sykes S."/>
            <person name="Wortman J."/>
            <person name="Nusbaum C."/>
            <person name="Birren B."/>
        </authorList>
    </citation>
    <scope>NUCLEOTIDE SEQUENCE [LARGE SCALE GENOMIC DNA]</scope>
    <source>
        <strain evidence="3">A-37</strain>
    </source>
</reference>
<reference evidence="2" key="2">
    <citation type="submission" date="2020-05" db="UniProtKB">
        <authorList>
            <consortium name="EnsemblMetazoa"/>
        </authorList>
    </citation>
    <scope>IDENTIFICATION</scope>
    <source>
        <strain evidence="2">A-37</strain>
    </source>
</reference>
<dbReference type="EMBL" id="AXCM01016243">
    <property type="status" value="NOT_ANNOTATED_CDS"/>
    <property type="molecule type" value="Genomic_DNA"/>
</dbReference>
<dbReference type="AlphaFoldDB" id="A0A182LX29"/>
<proteinExistence type="predicted"/>